<evidence type="ECO:0000313" key="1">
    <source>
        <dbReference type="EMBL" id="CAG2057329.1"/>
    </source>
</evidence>
<protein>
    <submittedName>
        <fullName evidence="1">Uncharacterized protein</fullName>
    </submittedName>
</protein>
<name>A0ABN7NN90_TIMPD</name>
<proteinExistence type="predicted"/>
<keyword evidence="2" id="KW-1185">Reference proteome</keyword>
<comment type="caution">
    <text evidence="1">The sequence shown here is derived from an EMBL/GenBank/DDBJ whole genome shotgun (WGS) entry which is preliminary data.</text>
</comment>
<dbReference type="EMBL" id="CAJPIN010005216">
    <property type="protein sequence ID" value="CAG2057329.1"/>
    <property type="molecule type" value="Genomic_DNA"/>
</dbReference>
<evidence type="ECO:0000313" key="2">
    <source>
        <dbReference type="Proteomes" id="UP001153148"/>
    </source>
</evidence>
<gene>
    <name evidence="1" type="ORF">TPAB3V08_LOCUS4308</name>
</gene>
<dbReference type="Proteomes" id="UP001153148">
    <property type="component" value="Unassembled WGS sequence"/>
</dbReference>
<organism evidence="1 2">
    <name type="scientific">Timema podura</name>
    <name type="common">Walking stick</name>
    <dbReference type="NCBI Taxonomy" id="61482"/>
    <lineage>
        <taxon>Eukaryota</taxon>
        <taxon>Metazoa</taxon>
        <taxon>Ecdysozoa</taxon>
        <taxon>Arthropoda</taxon>
        <taxon>Hexapoda</taxon>
        <taxon>Insecta</taxon>
        <taxon>Pterygota</taxon>
        <taxon>Neoptera</taxon>
        <taxon>Polyneoptera</taxon>
        <taxon>Phasmatodea</taxon>
        <taxon>Timematodea</taxon>
        <taxon>Timematoidea</taxon>
        <taxon>Timematidae</taxon>
        <taxon>Timema</taxon>
    </lineage>
</organism>
<sequence>MKVTCLVANTIIRKLDENSMRQQLDTALDSETKLRRKLMDQVPHRDRDRGSCRCNYALTETTTAKLTEIKPSNTQ</sequence>
<accession>A0ABN7NN90</accession>
<reference evidence="1" key="1">
    <citation type="submission" date="2021-03" db="EMBL/GenBank/DDBJ databases">
        <authorList>
            <person name="Tran Van P."/>
        </authorList>
    </citation>
    <scope>NUCLEOTIDE SEQUENCE</scope>
</reference>
<feature type="non-terminal residue" evidence="1">
    <location>
        <position position="75"/>
    </location>
</feature>